<dbReference type="Pfam" id="PF06945">
    <property type="entry name" value="DUF1289"/>
    <property type="match status" value="1"/>
</dbReference>
<name>A0A7Y8C5X7_9PSED</name>
<dbReference type="PANTHER" id="PTHR35175:SF2">
    <property type="entry name" value="DUF1289 DOMAIN-CONTAINING PROTEIN"/>
    <property type="match status" value="1"/>
</dbReference>
<reference evidence="1 2" key="1">
    <citation type="submission" date="2020-04" db="EMBL/GenBank/DDBJ databases">
        <title>Molecular characterization of pseudomonads from Agaricus bisporus reveal novel blotch 2 pathogens in Western Europe.</title>
        <authorList>
            <person name="Taparia T."/>
            <person name="Krijger M."/>
            <person name="Haynes E."/>
            <person name="Elpinstone J.G."/>
            <person name="Noble R."/>
            <person name="Van Der Wolf J."/>
        </authorList>
    </citation>
    <scope>NUCLEOTIDE SEQUENCE [LARGE SCALE GENOMIC DNA]</scope>
    <source>
        <strain evidence="1 2">H7001</strain>
    </source>
</reference>
<sequence>MSTIERPVASPCVSVCALDEQDICIGCQRTVAEITRWSRMDNVERREVLALCHERARASGLLWIPNAKT</sequence>
<protein>
    <submittedName>
        <fullName evidence="1">DUF1289 domain-containing protein</fullName>
    </submittedName>
</protein>
<dbReference type="RefSeq" id="WP_177093060.1">
    <property type="nucleotide sequence ID" value="NZ_JACAOS010000001.1"/>
</dbReference>
<evidence type="ECO:0000313" key="2">
    <source>
        <dbReference type="Proteomes" id="UP000539985"/>
    </source>
</evidence>
<evidence type="ECO:0000313" key="1">
    <source>
        <dbReference type="EMBL" id="NWC00669.1"/>
    </source>
</evidence>
<dbReference type="Proteomes" id="UP000539985">
    <property type="component" value="Unassembled WGS sequence"/>
</dbReference>
<proteinExistence type="predicted"/>
<accession>A0A7Y8C5X7</accession>
<organism evidence="1 2">
    <name type="scientific">Pseudomonas gingeri</name>
    <dbReference type="NCBI Taxonomy" id="117681"/>
    <lineage>
        <taxon>Bacteria</taxon>
        <taxon>Pseudomonadati</taxon>
        <taxon>Pseudomonadota</taxon>
        <taxon>Gammaproteobacteria</taxon>
        <taxon>Pseudomonadales</taxon>
        <taxon>Pseudomonadaceae</taxon>
        <taxon>Pseudomonas</taxon>
    </lineage>
</organism>
<dbReference type="PANTHER" id="PTHR35175">
    <property type="entry name" value="DUF1289 DOMAIN-CONTAINING PROTEIN"/>
    <property type="match status" value="1"/>
</dbReference>
<dbReference type="EMBL" id="JACAQB010000036">
    <property type="protein sequence ID" value="NWC00669.1"/>
    <property type="molecule type" value="Genomic_DNA"/>
</dbReference>
<dbReference type="InterPro" id="IPR010710">
    <property type="entry name" value="DUF1289"/>
</dbReference>
<comment type="caution">
    <text evidence="1">The sequence shown here is derived from an EMBL/GenBank/DDBJ whole genome shotgun (WGS) entry which is preliminary data.</text>
</comment>
<gene>
    <name evidence="1" type="ORF">HX882_32865</name>
</gene>
<dbReference type="AlphaFoldDB" id="A0A7Y8C5X7"/>